<keyword evidence="4" id="KW-0597">Phosphoprotein</keyword>
<evidence type="ECO:0000256" key="2">
    <source>
        <dbReference type="ARBA" id="ARBA00008072"/>
    </source>
</evidence>
<feature type="domain" description="Enoyl reductase (ER)" evidence="11">
    <location>
        <begin position="18"/>
        <end position="320"/>
    </location>
</feature>
<evidence type="ECO:0000256" key="5">
    <source>
        <dbReference type="ARBA" id="ARBA00022723"/>
    </source>
</evidence>
<name>A0A507AY94_9PEZI</name>
<evidence type="ECO:0000256" key="9">
    <source>
        <dbReference type="ARBA" id="ARBA00024074"/>
    </source>
</evidence>
<sequence length="370" mass="40029">MYPETFQGFAIPAADRWNHPERLEFKPKPFGDYDVDVKITCCGVCGSDLHTATGGWGNKNWPVIPGHVLEIIGTAVKVGPKVTSIKVGDRVGVDTYNSFYPDGTFAHGGYSSHIRAHEHFTFPIPDALESELAAPMLCAGLTAYSPLVRNGTGPGKKVGIVGLGGIGHYGVMFSKALGAETWAISRSRKKEADALAMGADGFLATQEKDWNVAHEMTFDLLVCTASADDGFDLSGYLSLLKVHGRFISVGLPEGEGWRVRPQSLLSNGCLIGSAHLGSRRETLDMLQLAADKGIKSWIETIPIGEKGVGEALERLHNNDVKYRFTLTNYDKHGSKSVDQSSVGEPTWDCIAMCVNAARPNLLALICDLRH</sequence>
<dbReference type="InterPro" id="IPR020843">
    <property type="entry name" value="ER"/>
</dbReference>
<dbReference type="RefSeq" id="XP_030993447.1">
    <property type="nucleotide sequence ID" value="XM_031142220.1"/>
</dbReference>
<proteinExistence type="inferred from homology"/>
<dbReference type="GeneID" id="41974920"/>
<dbReference type="InterPro" id="IPR013149">
    <property type="entry name" value="ADH-like_C"/>
</dbReference>
<dbReference type="STRING" id="1093900.A0A507AY94"/>
<dbReference type="SUPFAM" id="SSF51735">
    <property type="entry name" value="NAD(P)-binding Rossmann-fold domains"/>
    <property type="match status" value="1"/>
</dbReference>
<dbReference type="GO" id="GO:0008106">
    <property type="term" value="F:alcohol dehydrogenase (NADP+) activity"/>
    <property type="evidence" value="ECO:0007669"/>
    <property type="project" value="UniProtKB-EC"/>
</dbReference>
<dbReference type="Pfam" id="PF08240">
    <property type="entry name" value="ADH_N"/>
    <property type="match status" value="1"/>
</dbReference>
<dbReference type="PANTHER" id="PTHR42683">
    <property type="entry name" value="ALDEHYDE REDUCTASE"/>
    <property type="match status" value="1"/>
</dbReference>
<evidence type="ECO:0000313" key="13">
    <source>
        <dbReference type="Proteomes" id="UP000319257"/>
    </source>
</evidence>
<dbReference type="CDD" id="cd05283">
    <property type="entry name" value="CAD1"/>
    <property type="match status" value="1"/>
</dbReference>
<dbReference type="InterPro" id="IPR011032">
    <property type="entry name" value="GroES-like_sf"/>
</dbReference>
<evidence type="ECO:0000256" key="1">
    <source>
        <dbReference type="ARBA" id="ARBA00001947"/>
    </source>
</evidence>
<dbReference type="InterPro" id="IPR013154">
    <property type="entry name" value="ADH-like_N"/>
</dbReference>
<dbReference type="Pfam" id="PF00107">
    <property type="entry name" value="ADH_zinc_N"/>
    <property type="match status" value="1"/>
</dbReference>
<comment type="subunit">
    <text evidence="3">Homodimer.</text>
</comment>
<keyword evidence="7" id="KW-0521">NADP</keyword>
<evidence type="ECO:0000256" key="3">
    <source>
        <dbReference type="ARBA" id="ARBA00011738"/>
    </source>
</evidence>
<dbReference type="SUPFAM" id="SSF50129">
    <property type="entry name" value="GroES-like"/>
    <property type="match status" value="1"/>
</dbReference>
<dbReference type="InterPro" id="IPR047109">
    <property type="entry name" value="CAD-like"/>
</dbReference>
<dbReference type="EC" id="1.1.1.2" evidence="9"/>
<dbReference type="InterPro" id="IPR036291">
    <property type="entry name" value="NAD(P)-bd_dom_sf"/>
</dbReference>
<dbReference type="FunFam" id="3.40.50.720:FF:000158">
    <property type="entry name" value="Zinc-binding alcohol dehydrogenase"/>
    <property type="match status" value="1"/>
</dbReference>
<evidence type="ECO:0000256" key="7">
    <source>
        <dbReference type="ARBA" id="ARBA00022857"/>
    </source>
</evidence>
<evidence type="ECO:0000256" key="4">
    <source>
        <dbReference type="ARBA" id="ARBA00022553"/>
    </source>
</evidence>
<keyword evidence="13" id="KW-1185">Reference proteome</keyword>
<dbReference type="FunCoup" id="A0A507AY94">
    <property type="interactions" value="544"/>
</dbReference>
<comment type="caution">
    <text evidence="12">The sequence shown here is derived from an EMBL/GenBank/DDBJ whole genome shotgun (WGS) entry which is preliminary data.</text>
</comment>
<protein>
    <recommendedName>
        <fullName evidence="9">alcohol dehydrogenase (NADP(+))</fullName>
        <ecNumber evidence="9">1.1.1.2</ecNumber>
    </recommendedName>
</protein>
<evidence type="ECO:0000256" key="8">
    <source>
        <dbReference type="ARBA" id="ARBA00023002"/>
    </source>
</evidence>
<evidence type="ECO:0000256" key="6">
    <source>
        <dbReference type="ARBA" id="ARBA00022833"/>
    </source>
</evidence>
<keyword evidence="5" id="KW-0479">Metal-binding</keyword>
<comment type="similarity">
    <text evidence="2">Belongs to the zinc-containing alcohol dehydrogenase family.</text>
</comment>
<dbReference type="AlphaFoldDB" id="A0A507AY94"/>
<dbReference type="SMART" id="SM00829">
    <property type="entry name" value="PKS_ER"/>
    <property type="match status" value="1"/>
</dbReference>
<dbReference type="EMBL" id="SKBQ01000046">
    <property type="protein sequence ID" value="TPX11736.1"/>
    <property type="molecule type" value="Genomic_DNA"/>
</dbReference>
<keyword evidence="8" id="KW-0560">Oxidoreductase</keyword>
<comment type="cofactor">
    <cofactor evidence="1">
        <name>Zn(2+)</name>
        <dbReference type="ChEBI" id="CHEBI:29105"/>
    </cofactor>
</comment>
<dbReference type="Proteomes" id="UP000319257">
    <property type="component" value="Unassembled WGS sequence"/>
</dbReference>
<accession>A0A507AY94</accession>
<dbReference type="OrthoDB" id="1879366at2759"/>
<keyword evidence="6" id="KW-0862">Zinc</keyword>
<dbReference type="GO" id="GO:0006066">
    <property type="term" value="P:alcohol metabolic process"/>
    <property type="evidence" value="ECO:0007669"/>
    <property type="project" value="UniProtKB-ARBA"/>
</dbReference>
<dbReference type="Gene3D" id="3.90.180.10">
    <property type="entry name" value="Medium-chain alcohol dehydrogenases, catalytic domain"/>
    <property type="match status" value="1"/>
</dbReference>
<dbReference type="GO" id="GO:0046872">
    <property type="term" value="F:metal ion binding"/>
    <property type="evidence" value="ECO:0007669"/>
    <property type="project" value="UniProtKB-KW"/>
</dbReference>
<organism evidence="12 13">
    <name type="scientific">Thyridium curvatum</name>
    <dbReference type="NCBI Taxonomy" id="1093900"/>
    <lineage>
        <taxon>Eukaryota</taxon>
        <taxon>Fungi</taxon>
        <taxon>Dikarya</taxon>
        <taxon>Ascomycota</taxon>
        <taxon>Pezizomycotina</taxon>
        <taxon>Sordariomycetes</taxon>
        <taxon>Sordariomycetidae</taxon>
        <taxon>Thyridiales</taxon>
        <taxon>Thyridiaceae</taxon>
        <taxon>Thyridium</taxon>
    </lineage>
</organism>
<dbReference type="InParanoid" id="A0A507AY94"/>
<evidence type="ECO:0000256" key="10">
    <source>
        <dbReference type="ARBA" id="ARBA00050997"/>
    </source>
</evidence>
<evidence type="ECO:0000259" key="11">
    <source>
        <dbReference type="SMART" id="SM00829"/>
    </source>
</evidence>
<evidence type="ECO:0000313" key="12">
    <source>
        <dbReference type="EMBL" id="TPX11736.1"/>
    </source>
</evidence>
<comment type="catalytic activity">
    <reaction evidence="10">
        <text>a primary alcohol + NADP(+) = an aldehyde + NADPH + H(+)</text>
        <dbReference type="Rhea" id="RHEA:15937"/>
        <dbReference type="ChEBI" id="CHEBI:15378"/>
        <dbReference type="ChEBI" id="CHEBI:15734"/>
        <dbReference type="ChEBI" id="CHEBI:17478"/>
        <dbReference type="ChEBI" id="CHEBI:57783"/>
        <dbReference type="ChEBI" id="CHEBI:58349"/>
        <dbReference type="EC" id="1.1.1.2"/>
    </reaction>
    <physiologicalReaction direction="left-to-right" evidence="10">
        <dbReference type="Rhea" id="RHEA:15938"/>
    </physiologicalReaction>
    <physiologicalReaction direction="right-to-left" evidence="10">
        <dbReference type="Rhea" id="RHEA:15939"/>
    </physiologicalReaction>
</comment>
<dbReference type="Gene3D" id="3.40.50.720">
    <property type="entry name" value="NAD(P)-binding Rossmann-like Domain"/>
    <property type="match status" value="1"/>
</dbReference>
<reference evidence="12 13" key="1">
    <citation type="submission" date="2019-06" db="EMBL/GenBank/DDBJ databases">
        <title>Draft genome sequence of the filamentous fungus Phialemoniopsis curvata isolated from diesel fuel.</title>
        <authorList>
            <person name="Varaljay V.A."/>
            <person name="Lyon W.J."/>
            <person name="Crouch A.L."/>
            <person name="Drake C.E."/>
            <person name="Hollomon J.M."/>
            <person name="Nadeau L.J."/>
            <person name="Nunn H.S."/>
            <person name="Stevenson B.S."/>
            <person name="Bojanowski C.L."/>
            <person name="Crookes-Goodson W.J."/>
        </authorList>
    </citation>
    <scope>NUCLEOTIDE SEQUENCE [LARGE SCALE GENOMIC DNA]</scope>
    <source>
        <strain evidence="12 13">D216</strain>
    </source>
</reference>
<gene>
    <name evidence="12" type="ORF">E0L32_007473</name>
</gene>